<name>A0A6J7C319_9ZZZZ</name>
<reference evidence="5" key="1">
    <citation type="submission" date="2020-05" db="EMBL/GenBank/DDBJ databases">
        <authorList>
            <person name="Chiriac C."/>
            <person name="Salcher M."/>
            <person name="Ghai R."/>
            <person name="Kavagutti S V."/>
        </authorList>
    </citation>
    <scope>NUCLEOTIDE SEQUENCE</scope>
</reference>
<dbReference type="SUPFAM" id="SSF52833">
    <property type="entry name" value="Thioredoxin-like"/>
    <property type="match status" value="1"/>
</dbReference>
<protein>
    <submittedName>
        <fullName evidence="5">Unannotated protein</fullName>
    </submittedName>
</protein>
<evidence type="ECO:0000313" key="7">
    <source>
        <dbReference type="EMBL" id="CAB4997033.1"/>
    </source>
</evidence>
<dbReference type="EMBL" id="CAFBOL010000051">
    <property type="protein sequence ID" value="CAB4997033.1"/>
    <property type="molecule type" value="Genomic_DNA"/>
</dbReference>
<dbReference type="Pfam" id="PF01323">
    <property type="entry name" value="DSBA"/>
    <property type="match status" value="1"/>
</dbReference>
<dbReference type="Gene3D" id="3.40.30.10">
    <property type="entry name" value="Glutaredoxin"/>
    <property type="match status" value="1"/>
</dbReference>
<sequence length="204" mass="22676">MNVEVFADIWCPFAHVGLRAVADERDRRGRDDVVVWVRAWPLELVNGAPMDGHHAAERGRALREQVAPDQFAEVDPENFPSSTLPALALVSRAYEADPQLGERATFLVRDALFEHGQDIADPMVLQLLADELGVGLPDEADHARVLADYAEGQRRSVKGSPHFFGPDGDVFCPALQISRDEQDAFVIVADRQRLTEFVDRCFTA</sequence>
<proteinExistence type="predicted"/>
<dbReference type="InterPro" id="IPR001853">
    <property type="entry name" value="DSBA-like_thioredoxin_dom"/>
</dbReference>
<evidence type="ECO:0000313" key="4">
    <source>
        <dbReference type="EMBL" id="CAB4835691.1"/>
    </source>
</evidence>
<evidence type="ECO:0000313" key="3">
    <source>
        <dbReference type="EMBL" id="CAB4702840.1"/>
    </source>
</evidence>
<accession>A0A6J7C319</accession>
<dbReference type="EMBL" id="CAESGF010000036">
    <property type="protein sequence ID" value="CAB4365574.1"/>
    <property type="molecule type" value="Genomic_DNA"/>
</dbReference>
<evidence type="ECO:0000313" key="2">
    <source>
        <dbReference type="EMBL" id="CAB4365574.1"/>
    </source>
</evidence>
<feature type="domain" description="DSBA-like thioredoxin" evidence="1">
    <location>
        <begin position="3"/>
        <end position="169"/>
    </location>
</feature>
<dbReference type="EMBL" id="CAEZYF010000001">
    <property type="protein sequence ID" value="CAB4702840.1"/>
    <property type="molecule type" value="Genomic_DNA"/>
</dbReference>
<dbReference type="EMBL" id="CAFBMT010000008">
    <property type="protein sequence ID" value="CAB4935249.1"/>
    <property type="molecule type" value="Genomic_DNA"/>
</dbReference>
<dbReference type="InterPro" id="IPR036249">
    <property type="entry name" value="Thioredoxin-like_sf"/>
</dbReference>
<gene>
    <name evidence="3" type="ORF">UFOPK2656_00163</name>
    <name evidence="4" type="ORF">UFOPK3099_02851</name>
    <name evidence="5" type="ORF">UFOPK3267_01589</name>
    <name evidence="6" type="ORF">UFOPK3651_01755</name>
    <name evidence="7" type="ORF">UFOPK3931_01868</name>
    <name evidence="2" type="ORF">UFOPK4189_03316</name>
</gene>
<dbReference type="GO" id="GO:0016491">
    <property type="term" value="F:oxidoreductase activity"/>
    <property type="evidence" value="ECO:0007669"/>
    <property type="project" value="InterPro"/>
</dbReference>
<dbReference type="AlphaFoldDB" id="A0A6J7C319"/>
<organism evidence="5">
    <name type="scientific">freshwater metagenome</name>
    <dbReference type="NCBI Taxonomy" id="449393"/>
    <lineage>
        <taxon>unclassified sequences</taxon>
        <taxon>metagenomes</taxon>
        <taxon>ecological metagenomes</taxon>
    </lineage>
</organism>
<dbReference type="EMBL" id="CAFAAV010000329">
    <property type="protein sequence ID" value="CAB4835691.1"/>
    <property type="molecule type" value="Genomic_DNA"/>
</dbReference>
<evidence type="ECO:0000313" key="6">
    <source>
        <dbReference type="EMBL" id="CAB4935249.1"/>
    </source>
</evidence>
<evidence type="ECO:0000259" key="1">
    <source>
        <dbReference type="Pfam" id="PF01323"/>
    </source>
</evidence>
<evidence type="ECO:0000313" key="5">
    <source>
        <dbReference type="EMBL" id="CAB4851554.1"/>
    </source>
</evidence>
<dbReference type="EMBL" id="CAFBIY010000085">
    <property type="protein sequence ID" value="CAB4851554.1"/>
    <property type="molecule type" value="Genomic_DNA"/>
</dbReference>